<feature type="transmembrane region" description="Helical" evidence="1">
    <location>
        <begin position="383"/>
        <end position="403"/>
    </location>
</feature>
<proteinExistence type="predicted"/>
<dbReference type="EMBL" id="JBHTAP010000001">
    <property type="protein sequence ID" value="MFC7236227.1"/>
    <property type="molecule type" value="Genomic_DNA"/>
</dbReference>
<protein>
    <submittedName>
        <fullName evidence="3">MFS transporter</fullName>
    </submittedName>
</protein>
<comment type="caution">
    <text evidence="3">The sequence shown here is derived from an EMBL/GenBank/DDBJ whole genome shotgun (WGS) entry which is preliminary data.</text>
</comment>
<keyword evidence="1" id="KW-0472">Membrane</keyword>
<evidence type="ECO:0000256" key="1">
    <source>
        <dbReference type="SAM" id="Phobius"/>
    </source>
</evidence>
<accession>A0ABD5ZSA9</accession>
<feature type="transmembrane region" description="Helical" evidence="1">
    <location>
        <begin position="40"/>
        <end position="61"/>
    </location>
</feature>
<dbReference type="Gene3D" id="1.20.1250.20">
    <property type="entry name" value="MFS general substrate transporter like domains"/>
    <property type="match status" value="1"/>
</dbReference>
<feature type="transmembrane region" description="Helical" evidence="1">
    <location>
        <begin position="98"/>
        <end position="120"/>
    </location>
</feature>
<evidence type="ECO:0000313" key="3">
    <source>
        <dbReference type="EMBL" id="MFC7236227.1"/>
    </source>
</evidence>
<feature type="transmembrane region" description="Helical" evidence="1">
    <location>
        <begin position="73"/>
        <end position="92"/>
    </location>
</feature>
<feature type="transmembrane region" description="Helical" evidence="1">
    <location>
        <begin position="359"/>
        <end position="377"/>
    </location>
</feature>
<dbReference type="InterPro" id="IPR036259">
    <property type="entry name" value="MFS_trans_sf"/>
</dbReference>
<organism evidence="3 4">
    <name type="scientific">Halosegnis marinus</name>
    <dbReference type="NCBI Taxonomy" id="3034023"/>
    <lineage>
        <taxon>Archaea</taxon>
        <taxon>Methanobacteriati</taxon>
        <taxon>Methanobacteriota</taxon>
        <taxon>Stenosarchaea group</taxon>
        <taxon>Halobacteria</taxon>
        <taxon>Halobacteriales</taxon>
        <taxon>Natronomonadaceae</taxon>
        <taxon>Halosegnis</taxon>
    </lineage>
</organism>
<feature type="transmembrane region" description="Helical" evidence="1">
    <location>
        <begin position="215"/>
        <end position="234"/>
    </location>
</feature>
<dbReference type="AlphaFoldDB" id="A0ABD5ZSA9"/>
<dbReference type="PANTHER" id="PTHR23518">
    <property type="entry name" value="C-METHYLTRANSFERASE"/>
    <property type="match status" value="1"/>
</dbReference>
<keyword evidence="1" id="KW-1133">Transmembrane helix</keyword>
<keyword evidence="4" id="KW-1185">Reference proteome</keyword>
<dbReference type="InterPro" id="IPR011701">
    <property type="entry name" value="MFS"/>
</dbReference>
<evidence type="ECO:0000313" key="4">
    <source>
        <dbReference type="Proteomes" id="UP001596398"/>
    </source>
</evidence>
<dbReference type="InterPro" id="IPR020846">
    <property type="entry name" value="MFS_dom"/>
</dbReference>
<dbReference type="PROSITE" id="PS50850">
    <property type="entry name" value="MFS"/>
    <property type="match status" value="1"/>
</dbReference>
<reference evidence="3 4" key="1">
    <citation type="journal article" date="2019" name="Int. J. Syst. Evol. Microbiol.">
        <title>The Global Catalogue of Microorganisms (GCM) 10K type strain sequencing project: providing services to taxonomists for standard genome sequencing and annotation.</title>
        <authorList>
            <consortium name="The Broad Institute Genomics Platform"/>
            <consortium name="The Broad Institute Genome Sequencing Center for Infectious Disease"/>
            <person name="Wu L."/>
            <person name="Ma J."/>
        </authorList>
    </citation>
    <scope>NUCLEOTIDE SEQUENCE [LARGE SCALE GENOMIC DNA]</scope>
    <source>
        <strain evidence="3 4">DT85</strain>
    </source>
</reference>
<gene>
    <name evidence="3" type="ORF">ACFQJ4_12960</name>
</gene>
<keyword evidence="1" id="KW-0812">Transmembrane</keyword>
<dbReference type="PANTHER" id="PTHR23518:SF2">
    <property type="entry name" value="MAJOR FACILITATOR SUPERFAMILY TRANSPORTER"/>
    <property type="match status" value="1"/>
</dbReference>
<feature type="transmembrane region" description="Helical" evidence="1">
    <location>
        <begin position="162"/>
        <end position="179"/>
    </location>
</feature>
<name>A0ABD5ZSA9_9EURY</name>
<dbReference type="Proteomes" id="UP001596398">
    <property type="component" value="Unassembled WGS sequence"/>
</dbReference>
<dbReference type="RefSeq" id="WP_382211859.1">
    <property type="nucleotide sequence ID" value="NZ_CP119802.1"/>
</dbReference>
<feature type="transmembrane region" description="Helical" evidence="1">
    <location>
        <begin position="132"/>
        <end position="156"/>
    </location>
</feature>
<dbReference type="SUPFAM" id="SSF103473">
    <property type="entry name" value="MFS general substrate transporter"/>
    <property type="match status" value="1"/>
</dbReference>
<feature type="transmembrane region" description="Helical" evidence="1">
    <location>
        <begin position="318"/>
        <end position="338"/>
    </location>
</feature>
<dbReference type="Pfam" id="PF07690">
    <property type="entry name" value="MFS_1"/>
    <property type="match status" value="1"/>
</dbReference>
<sequence length="405" mass="41307">MLAHGLVHTYELTLPILAVQTVWAAEFPATTLPVLGTVPTTLAVLGIVVSAGYALFGLGALPGGVLADAYGSRPLIVACLLGMGGSFVLLAFAPNLVVVALCLVIWGAAASVYHPAGLALISKGVEERGTAFAYHGIAGNLGIALGPLAAAVMLLFTNDWRLTVGVLGVPAILAAGFALRIDVDEAAAADDEDGDARASGSVASLDEFLSQSRTLLVGPFLLVFAVVMLSGLYYRGFLTFLPELLSGFDSLTPVEVAGRSLSPYRYVYVGLLMAGVVGQYVGGRLTDRIEVERGLALGYGSLGVLALVFLPLATAGLLPLLAVCAVMGVALFVVQPFYQATVAEYTPAGARGLSYGYTYLGVFGIGALGGAVAGGILTAANAAALFAVLAAFGFVAGAIGLYLSR</sequence>
<feature type="transmembrane region" description="Helical" evidence="1">
    <location>
        <begin position="264"/>
        <end position="282"/>
    </location>
</feature>
<evidence type="ECO:0000259" key="2">
    <source>
        <dbReference type="PROSITE" id="PS50850"/>
    </source>
</evidence>
<feature type="domain" description="Major facilitator superfamily (MFS) profile" evidence="2">
    <location>
        <begin position="1"/>
        <end position="405"/>
    </location>
</feature>
<dbReference type="GeneID" id="79267938"/>